<accession>A0A370TRX4</accession>
<dbReference type="AlphaFoldDB" id="A0A370TRX4"/>
<name>A0A370TRX4_9HELO</name>
<dbReference type="RefSeq" id="XP_031870945.1">
    <property type="nucleotide sequence ID" value="XM_032011252.1"/>
</dbReference>
<sequence>MSPEIRYPRDDEVVRNFLANTSVPGKPNHIGNLQPVDERQNIQSRSFNDYLRTHGTIALNPTTPADRSRCERNDRLIQEEINTTEDLEVGKLWKNVLEGCFRAWRASGFFDIVYKEYCMRMTLAAFVFFVTWREQGDV</sequence>
<reference evidence="1 2" key="1">
    <citation type="journal article" date="2018" name="IMA Fungus">
        <title>IMA Genome-F 9: Draft genome sequence of Annulohypoxylon stygium, Aspergillus mulundensis, Berkeleyomyces basicola (syn. Thielaviopsis basicola), Ceratocystis smalleyi, two Cercospora beticola strains, Coleophoma cylindrospora, Fusarium fracticaudum, Phialophora cf. hyalina, and Morchella septimelata.</title>
        <authorList>
            <person name="Wingfield B.D."/>
            <person name="Bills G.F."/>
            <person name="Dong Y."/>
            <person name="Huang W."/>
            <person name="Nel W.J."/>
            <person name="Swalarsk-Parry B.S."/>
            <person name="Vaghefi N."/>
            <person name="Wilken P.M."/>
            <person name="An Z."/>
            <person name="de Beer Z.W."/>
            <person name="De Vos L."/>
            <person name="Chen L."/>
            <person name="Duong T.A."/>
            <person name="Gao Y."/>
            <person name="Hammerbacher A."/>
            <person name="Kikkert J.R."/>
            <person name="Li Y."/>
            <person name="Li H."/>
            <person name="Li K."/>
            <person name="Li Q."/>
            <person name="Liu X."/>
            <person name="Ma X."/>
            <person name="Naidoo K."/>
            <person name="Pethybridge S.J."/>
            <person name="Sun J."/>
            <person name="Steenkamp E.T."/>
            <person name="van der Nest M.A."/>
            <person name="van Wyk S."/>
            <person name="Wingfield M.J."/>
            <person name="Xiong C."/>
            <person name="Yue Q."/>
            <person name="Zhang X."/>
        </authorList>
    </citation>
    <scope>NUCLEOTIDE SEQUENCE [LARGE SCALE GENOMIC DNA]</scope>
    <source>
        <strain evidence="1 2">BP 5553</strain>
    </source>
</reference>
<evidence type="ECO:0000313" key="2">
    <source>
        <dbReference type="Proteomes" id="UP000254866"/>
    </source>
</evidence>
<comment type="caution">
    <text evidence="1">The sequence shown here is derived from an EMBL/GenBank/DDBJ whole genome shotgun (WGS) entry which is preliminary data.</text>
</comment>
<dbReference type="Proteomes" id="UP000254866">
    <property type="component" value="Unassembled WGS sequence"/>
</dbReference>
<dbReference type="GeneID" id="43595478"/>
<organism evidence="1 2">
    <name type="scientific">Venustampulla echinocandica</name>
    <dbReference type="NCBI Taxonomy" id="2656787"/>
    <lineage>
        <taxon>Eukaryota</taxon>
        <taxon>Fungi</taxon>
        <taxon>Dikarya</taxon>
        <taxon>Ascomycota</taxon>
        <taxon>Pezizomycotina</taxon>
        <taxon>Leotiomycetes</taxon>
        <taxon>Helotiales</taxon>
        <taxon>Pleuroascaceae</taxon>
        <taxon>Venustampulla</taxon>
    </lineage>
</organism>
<keyword evidence="2" id="KW-1185">Reference proteome</keyword>
<protein>
    <submittedName>
        <fullName evidence="1">Uncharacterized protein</fullName>
    </submittedName>
</protein>
<evidence type="ECO:0000313" key="1">
    <source>
        <dbReference type="EMBL" id="RDL38289.1"/>
    </source>
</evidence>
<proteinExistence type="predicted"/>
<dbReference type="EMBL" id="NPIC01000002">
    <property type="protein sequence ID" value="RDL38289.1"/>
    <property type="molecule type" value="Genomic_DNA"/>
</dbReference>
<gene>
    <name evidence="1" type="ORF">BP5553_02629</name>
</gene>